<feature type="region of interest" description="Disordered" evidence="1">
    <location>
        <begin position="1"/>
        <end position="25"/>
    </location>
</feature>
<gene>
    <name evidence="3" type="ORF">PDPUS_1_00905</name>
</gene>
<feature type="domain" description="DNA binding HTH" evidence="2">
    <location>
        <begin position="39"/>
        <end position="78"/>
    </location>
</feature>
<dbReference type="EMBL" id="AP018045">
    <property type="protein sequence ID" value="BAX52279.1"/>
    <property type="molecule type" value="Genomic_DNA"/>
</dbReference>
<dbReference type="Proteomes" id="UP000218676">
    <property type="component" value="Chromosome 1"/>
</dbReference>
<reference evidence="4" key="1">
    <citation type="submission" date="2017-05" db="EMBL/GenBank/DDBJ databases">
        <title>Whole genome sequence of fish pathogenic bacteria, Photobacterium damselae subsp. piscicida, strain 91-197, isolated from hybrid striped bass (Morone sp.) in USA.</title>
        <authorList>
            <person name="Teru Y."/>
            <person name="Hikima J."/>
            <person name="Kono T."/>
            <person name="Sakai M."/>
            <person name="Takano T."/>
            <person name="Hawke J.P."/>
            <person name="Takeyama H."/>
            <person name="Aoki T."/>
        </authorList>
    </citation>
    <scope>NUCLEOTIDE SEQUENCE [LARGE SCALE GENOMIC DNA]</scope>
    <source>
        <strain evidence="4">91-197</strain>
    </source>
</reference>
<dbReference type="Pfam" id="PF02954">
    <property type="entry name" value="HTH_8"/>
    <property type="match status" value="1"/>
</dbReference>
<organism evidence="3 4">
    <name type="scientific">Photobacterium damsela subsp. piscicida</name>
    <name type="common">Pasteurella piscicida</name>
    <dbReference type="NCBI Taxonomy" id="38294"/>
    <lineage>
        <taxon>Bacteria</taxon>
        <taxon>Pseudomonadati</taxon>
        <taxon>Pseudomonadota</taxon>
        <taxon>Gammaproteobacteria</taxon>
        <taxon>Vibrionales</taxon>
        <taxon>Vibrionaceae</taxon>
        <taxon>Photobacterium</taxon>
    </lineage>
</organism>
<evidence type="ECO:0000256" key="1">
    <source>
        <dbReference type="SAM" id="MobiDB-lite"/>
    </source>
</evidence>
<dbReference type="Gene3D" id="1.10.10.60">
    <property type="entry name" value="Homeodomain-like"/>
    <property type="match status" value="1"/>
</dbReference>
<accession>A0AAD1FM07</accession>
<evidence type="ECO:0000259" key="2">
    <source>
        <dbReference type="Pfam" id="PF02954"/>
    </source>
</evidence>
<dbReference type="SUPFAM" id="SSF46689">
    <property type="entry name" value="Homeodomain-like"/>
    <property type="match status" value="1"/>
</dbReference>
<evidence type="ECO:0000313" key="4">
    <source>
        <dbReference type="Proteomes" id="UP000218676"/>
    </source>
</evidence>
<dbReference type="InterPro" id="IPR002197">
    <property type="entry name" value="HTH_Fis"/>
</dbReference>
<sequence>MASAQAAKSVEQEPEDTKKPKDHTKKMIVSCADGLGNELREQEFSIIFDTLMACDGKRKDVAERLGISPRTLRYKLAKMRSAGIEIPV</sequence>
<dbReference type="InterPro" id="IPR009057">
    <property type="entry name" value="Homeodomain-like_sf"/>
</dbReference>
<protein>
    <submittedName>
        <fullName evidence="3">Bacterial regulatory protein, Fis family</fullName>
    </submittedName>
</protein>
<name>A0AAD1FM07_PHODP</name>
<proteinExistence type="predicted"/>
<dbReference type="GO" id="GO:0043565">
    <property type="term" value="F:sequence-specific DNA binding"/>
    <property type="evidence" value="ECO:0007669"/>
    <property type="project" value="InterPro"/>
</dbReference>
<dbReference type="AlphaFoldDB" id="A0AAD1FM07"/>
<evidence type="ECO:0000313" key="3">
    <source>
        <dbReference type="EMBL" id="BAX52279.1"/>
    </source>
</evidence>